<dbReference type="Proteomes" id="UP001239994">
    <property type="component" value="Unassembled WGS sequence"/>
</dbReference>
<keyword evidence="8" id="KW-1185">Reference proteome</keyword>
<accession>A0AAD8YRQ0</accession>
<feature type="region of interest" description="Disordered" evidence="5">
    <location>
        <begin position="575"/>
        <end position="616"/>
    </location>
</feature>
<evidence type="ECO:0000313" key="7">
    <source>
        <dbReference type="EMBL" id="KAK1785586.1"/>
    </source>
</evidence>
<dbReference type="InterPro" id="IPR013083">
    <property type="entry name" value="Znf_RING/FYVE/PHD"/>
</dbReference>
<organism evidence="7 8">
    <name type="scientific">Electrophorus voltai</name>
    <dbReference type="NCBI Taxonomy" id="2609070"/>
    <lineage>
        <taxon>Eukaryota</taxon>
        <taxon>Metazoa</taxon>
        <taxon>Chordata</taxon>
        <taxon>Craniata</taxon>
        <taxon>Vertebrata</taxon>
        <taxon>Euteleostomi</taxon>
        <taxon>Actinopterygii</taxon>
        <taxon>Neopterygii</taxon>
        <taxon>Teleostei</taxon>
        <taxon>Ostariophysi</taxon>
        <taxon>Gymnotiformes</taxon>
        <taxon>Gymnotoidei</taxon>
        <taxon>Gymnotidae</taxon>
        <taxon>Electrophorus</taxon>
    </lineage>
</organism>
<feature type="domain" description="PHD-type" evidence="6">
    <location>
        <begin position="594"/>
        <end position="722"/>
    </location>
</feature>
<evidence type="ECO:0000256" key="4">
    <source>
        <dbReference type="ARBA" id="ARBA00022833"/>
    </source>
</evidence>
<gene>
    <name evidence="7" type="ORF">P4O66_018947</name>
</gene>
<keyword evidence="3" id="KW-0863">Zinc-finger</keyword>
<protein>
    <recommendedName>
        <fullName evidence="6">PHD-type domain-containing protein</fullName>
    </recommendedName>
</protein>
<dbReference type="Gene3D" id="3.30.40.10">
    <property type="entry name" value="Zinc/RING finger domain, C3HC4 (zinc finger)"/>
    <property type="match status" value="1"/>
</dbReference>
<dbReference type="InterPro" id="IPR034732">
    <property type="entry name" value="EPHD"/>
</dbReference>
<dbReference type="PROSITE" id="PS51805">
    <property type="entry name" value="EPHD"/>
    <property type="match status" value="1"/>
</dbReference>
<name>A0AAD8YRQ0_9TELE</name>
<dbReference type="GO" id="GO:0005634">
    <property type="term" value="C:nucleus"/>
    <property type="evidence" value="ECO:0007669"/>
    <property type="project" value="TreeGrafter"/>
</dbReference>
<evidence type="ECO:0000256" key="2">
    <source>
        <dbReference type="ARBA" id="ARBA00022723"/>
    </source>
</evidence>
<proteinExistence type="predicted"/>
<dbReference type="GO" id="GO:0008270">
    <property type="term" value="F:zinc ion binding"/>
    <property type="evidence" value="ECO:0007669"/>
    <property type="project" value="UniProtKB-KW"/>
</dbReference>
<feature type="non-terminal residue" evidence="7">
    <location>
        <position position="1"/>
    </location>
</feature>
<evidence type="ECO:0000256" key="5">
    <source>
        <dbReference type="SAM" id="MobiDB-lite"/>
    </source>
</evidence>
<comment type="caution">
    <text evidence="7">The sequence shown here is derived from an EMBL/GenBank/DDBJ whole genome shotgun (WGS) entry which is preliminary data.</text>
</comment>
<reference evidence="7" key="1">
    <citation type="submission" date="2023-03" db="EMBL/GenBank/DDBJ databases">
        <title>Electrophorus voltai genome.</title>
        <authorList>
            <person name="Bian C."/>
        </authorList>
    </citation>
    <scope>NUCLEOTIDE SEQUENCE</scope>
    <source>
        <strain evidence="7">CB-2022</strain>
        <tissue evidence="7">Muscle</tissue>
    </source>
</reference>
<evidence type="ECO:0000256" key="3">
    <source>
        <dbReference type="ARBA" id="ARBA00022771"/>
    </source>
</evidence>
<dbReference type="GO" id="GO:0006357">
    <property type="term" value="P:regulation of transcription by RNA polymerase II"/>
    <property type="evidence" value="ECO:0007669"/>
    <property type="project" value="TreeGrafter"/>
</dbReference>
<feature type="compositionally biased region" description="Basic residues" evidence="5">
    <location>
        <begin position="411"/>
        <end position="426"/>
    </location>
</feature>
<evidence type="ECO:0000259" key="6">
    <source>
        <dbReference type="PROSITE" id="PS51805"/>
    </source>
</evidence>
<sequence length="750" mass="81235">MDPLNHAKHLQEPLPTALDLSMGCKRIPAKMSSLKALDLVKKTSWSDCKSGTNDVGASGTRFESHVSKPFKQVQSDVPQLAATSEFSFESRCSAERLHGPGPVHLVNGQPAVAETLSQCPTSNPLFTEHGSAGATADESFTHLTECPRKARIAASENTKMDTDTPLRAKDSAEGVKNLRNGLHSQLPCAKTTWHGKCTTDTVSAGTRTRCPGVLHDGTSFIPASHSTGSVSFESEALTVAERRPMDHKHNAVETLSSECTGSGENSPCTVECISSDDSDVIEVPVRNRRSSNGLLLTESVAVRKVSRNREALFSPRQGTDHAGRAACSTPERVVRNGYHASERVFCNPAETVEPGEPLQPAVLLDSDPETDVVSKNVPSTSDMKNTERNLGPLRDEGSSVSLSRQEGAPASKKRNQTRAGPKRARPGKMTGLCPGGLAAASAAKRRRRKSRQSGLSSMFAPREPEIKLKYATYKEEKREGRGHGFTPYVRVELSTCTIVNFREEDDDEQVRKGRQATVSCVSSGVIPSTSHLVLGRPSVGSGTRADQACCLCGRTSNTSGLGDLHGPYYPCGPQPNSKTHLAEGGADDRPQTQSPLSVGGVLDGKEMSPTKRLRKRCTTEAWPGAPEGGERWVHEDCSVWSAGVFLVKGKLYGLEEALRLTQDIVCSCCRMGGATLGCFFRGCQNKYHFPCAIQAGKPLRARTGFPHSWHLMTMCSQCLKFLILNEKFWGVFFFMELCEVVLLWCRTGCG</sequence>
<dbReference type="PANTHER" id="PTHR14955:SF8">
    <property type="entry name" value="SI:CH211-165G14.1-RELATED"/>
    <property type="match status" value="1"/>
</dbReference>
<dbReference type="Pfam" id="PF13832">
    <property type="entry name" value="zf-HC5HC2H_2"/>
    <property type="match status" value="1"/>
</dbReference>
<dbReference type="EMBL" id="JAROKS010000026">
    <property type="protein sequence ID" value="KAK1785586.1"/>
    <property type="molecule type" value="Genomic_DNA"/>
</dbReference>
<evidence type="ECO:0000313" key="8">
    <source>
        <dbReference type="Proteomes" id="UP001239994"/>
    </source>
</evidence>
<dbReference type="AlphaFoldDB" id="A0AAD8YRQ0"/>
<dbReference type="InterPro" id="IPR052440">
    <property type="entry name" value="Trans_Reg/Chrom_Remod"/>
</dbReference>
<feature type="region of interest" description="Disordered" evidence="5">
    <location>
        <begin position="359"/>
        <end position="460"/>
    </location>
</feature>
<keyword evidence="4" id="KW-0862">Zinc</keyword>
<dbReference type="PANTHER" id="PTHR14955">
    <property type="entry name" value="RETINOIC ACID INDUCED 1/TRANSCRIPTION FACTOR 20"/>
    <property type="match status" value="1"/>
</dbReference>
<evidence type="ECO:0000256" key="1">
    <source>
        <dbReference type="ARBA" id="ARBA00022553"/>
    </source>
</evidence>
<keyword evidence="1" id="KW-0597">Phosphoprotein</keyword>
<keyword evidence="2" id="KW-0479">Metal-binding</keyword>